<keyword evidence="4" id="KW-0699">rRNA-binding</keyword>
<comment type="subunit">
    <text evidence="4">Part of the 50S ribosomal subunit.</text>
</comment>
<proteinExistence type="inferred from homology"/>
<dbReference type="RefSeq" id="WP_015816154.1">
    <property type="nucleotide sequence ID" value="NC_013009.1"/>
</dbReference>
<dbReference type="PANTHER" id="PTHR12934:SF11">
    <property type="entry name" value="LARGE RIBOSOMAL SUBUNIT PROTEIN UL15M"/>
    <property type="match status" value="1"/>
</dbReference>
<keyword evidence="6" id="KW-1185">Reference proteome</keyword>
<dbReference type="NCBIfam" id="TIGR01071">
    <property type="entry name" value="rplO_bact"/>
    <property type="match status" value="1"/>
</dbReference>
<dbReference type="eggNOG" id="COG0200">
    <property type="taxonomic scope" value="Bacteria"/>
</dbReference>
<evidence type="ECO:0000256" key="3">
    <source>
        <dbReference type="ARBA" id="ARBA00023274"/>
    </source>
</evidence>
<evidence type="ECO:0000256" key="2">
    <source>
        <dbReference type="ARBA" id="ARBA00022980"/>
    </source>
</evidence>
<gene>
    <name evidence="4" type="primary">rplO</name>
    <name evidence="5" type="ordered locus">NRI_0275</name>
</gene>
<reference evidence="5 6" key="1">
    <citation type="journal article" date="2009" name="Nucleic Acids Res.">
        <title>Analysis of complete genome sequence of Neorickettsia risticii: causative agent of Potomac horse fever.</title>
        <authorList>
            <person name="Lin M."/>
            <person name="Zhang C."/>
            <person name="Gibson K."/>
            <person name="Rikihisa Y."/>
        </authorList>
    </citation>
    <scope>NUCLEOTIDE SEQUENCE [LARGE SCALE GENOMIC DNA]</scope>
    <source>
        <strain evidence="5 6">Illinois</strain>
    </source>
</reference>
<dbReference type="STRING" id="434131.NRI_0275"/>
<name>C6V4E7_NEORI</name>
<dbReference type="GO" id="GO:0019843">
    <property type="term" value="F:rRNA binding"/>
    <property type="evidence" value="ECO:0007669"/>
    <property type="project" value="UniProtKB-UniRule"/>
</dbReference>
<dbReference type="GO" id="GO:0022625">
    <property type="term" value="C:cytosolic large ribosomal subunit"/>
    <property type="evidence" value="ECO:0007669"/>
    <property type="project" value="TreeGrafter"/>
</dbReference>
<dbReference type="InterPro" id="IPR036227">
    <property type="entry name" value="Ribosomal_uL15/eL18_sf"/>
</dbReference>
<comment type="similarity">
    <text evidence="1 4">Belongs to the universal ribosomal protein uL15 family.</text>
</comment>
<dbReference type="SUPFAM" id="SSF52080">
    <property type="entry name" value="Ribosomal proteins L15p and L18e"/>
    <property type="match status" value="1"/>
</dbReference>
<evidence type="ECO:0000256" key="4">
    <source>
        <dbReference type="HAMAP-Rule" id="MF_01341"/>
    </source>
</evidence>
<evidence type="ECO:0000313" key="6">
    <source>
        <dbReference type="Proteomes" id="UP000001627"/>
    </source>
</evidence>
<dbReference type="HOGENOM" id="CLU_055188_4_2_5"/>
<protein>
    <recommendedName>
        <fullName evidence="4">Large ribosomal subunit protein uL15</fullName>
    </recommendedName>
</protein>
<evidence type="ECO:0000313" key="5">
    <source>
        <dbReference type="EMBL" id="ACT69264.1"/>
    </source>
</evidence>
<dbReference type="OrthoDB" id="9810293at2"/>
<dbReference type="EMBL" id="CP001431">
    <property type="protein sequence ID" value="ACT69264.1"/>
    <property type="molecule type" value="Genomic_DNA"/>
</dbReference>
<evidence type="ECO:0000256" key="1">
    <source>
        <dbReference type="ARBA" id="ARBA00007320"/>
    </source>
</evidence>
<dbReference type="InterPro" id="IPR030878">
    <property type="entry name" value="Ribosomal_uL15"/>
</dbReference>
<dbReference type="KEGG" id="nri:NRI_0275"/>
<keyword evidence="2 4" id="KW-0689">Ribosomal protein</keyword>
<keyword evidence="4" id="KW-0694">RNA-binding</keyword>
<organism evidence="5 6">
    <name type="scientific">Neorickettsia risticii (strain Illinois)</name>
    <dbReference type="NCBI Taxonomy" id="434131"/>
    <lineage>
        <taxon>Bacteria</taxon>
        <taxon>Pseudomonadati</taxon>
        <taxon>Pseudomonadota</taxon>
        <taxon>Alphaproteobacteria</taxon>
        <taxon>Rickettsiales</taxon>
        <taxon>Anaplasmataceae</taxon>
        <taxon>Neorickettsia</taxon>
    </lineage>
</organism>
<sequence length="149" mass="15896">MIKVNDILLSLVTRRSKRRGRGIGSGKGKTCGRGFNGQGSRTGVALSRMEGGQQSFLRALPKRGQRPLAKKIYSLVSTGEIASLVGSGVFSSGEIHISKELMLKCGLIKKNSLVKVLASTGVSLVDLKISSCEYDKISVSARRAFGLPE</sequence>
<comment type="function">
    <text evidence="4">Binds to the 23S rRNA.</text>
</comment>
<dbReference type="PANTHER" id="PTHR12934">
    <property type="entry name" value="50S RIBOSOMAL PROTEIN L15"/>
    <property type="match status" value="1"/>
</dbReference>
<dbReference type="GO" id="GO:0003735">
    <property type="term" value="F:structural constituent of ribosome"/>
    <property type="evidence" value="ECO:0007669"/>
    <property type="project" value="InterPro"/>
</dbReference>
<dbReference type="InterPro" id="IPR005749">
    <property type="entry name" value="Ribosomal_uL15_bac-type"/>
</dbReference>
<dbReference type="Proteomes" id="UP000001627">
    <property type="component" value="Chromosome"/>
</dbReference>
<dbReference type="AlphaFoldDB" id="C6V4E7"/>
<dbReference type="HAMAP" id="MF_01341">
    <property type="entry name" value="Ribosomal_uL15"/>
    <property type="match status" value="1"/>
</dbReference>
<keyword evidence="3 4" id="KW-0687">Ribonucleoprotein</keyword>
<accession>C6V4E7</accession>
<dbReference type="GO" id="GO:0006412">
    <property type="term" value="P:translation"/>
    <property type="evidence" value="ECO:0007669"/>
    <property type="project" value="UniProtKB-UniRule"/>
</dbReference>